<evidence type="ECO:0000313" key="2">
    <source>
        <dbReference type="Proteomes" id="UP000288805"/>
    </source>
</evidence>
<evidence type="ECO:0000313" key="1">
    <source>
        <dbReference type="EMBL" id="RVW37552.1"/>
    </source>
</evidence>
<proteinExistence type="predicted"/>
<dbReference type="EMBL" id="QGNW01001534">
    <property type="protein sequence ID" value="RVW37552.1"/>
    <property type="molecule type" value="Genomic_DNA"/>
</dbReference>
<name>A0A438DQ28_VITVI</name>
<protein>
    <submittedName>
        <fullName evidence="1">Uncharacterized protein</fullName>
    </submittedName>
</protein>
<reference evidence="1 2" key="1">
    <citation type="journal article" date="2018" name="PLoS Genet.">
        <title>Population sequencing reveals clonal diversity and ancestral inbreeding in the grapevine cultivar Chardonnay.</title>
        <authorList>
            <person name="Roach M.J."/>
            <person name="Johnson D.L."/>
            <person name="Bohlmann J."/>
            <person name="van Vuuren H.J."/>
            <person name="Jones S.J."/>
            <person name="Pretorius I.S."/>
            <person name="Schmidt S.A."/>
            <person name="Borneman A.R."/>
        </authorList>
    </citation>
    <scope>NUCLEOTIDE SEQUENCE [LARGE SCALE GENOMIC DNA]</scope>
    <source>
        <strain evidence="2">cv. Chardonnay</strain>
        <tissue evidence="1">Leaf</tissue>
    </source>
</reference>
<gene>
    <name evidence="1" type="ORF">CK203_073928</name>
</gene>
<accession>A0A438DQ28</accession>
<dbReference type="AlphaFoldDB" id="A0A438DQ28"/>
<sequence>MEFSGVMNIYRESELSGDFEGEISKKRIRRALADPKPISPAGNSTYSPRTGLRVAGWSFFRDSWSGGFLGILGLEEKMPSLTPHPRV</sequence>
<organism evidence="1 2">
    <name type="scientific">Vitis vinifera</name>
    <name type="common">Grape</name>
    <dbReference type="NCBI Taxonomy" id="29760"/>
    <lineage>
        <taxon>Eukaryota</taxon>
        <taxon>Viridiplantae</taxon>
        <taxon>Streptophyta</taxon>
        <taxon>Embryophyta</taxon>
        <taxon>Tracheophyta</taxon>
        <taxon>Spermatophyta</taxon>
        <taxon>Magnoliopsida</taxon>
        <taxon>eudicotyledons</taxon>
        <taxon>Gunneridae</taxon>
        <taxon>Pentapetalae</taxon>
        <taxon>rosids</taxon>
        <taxon>Vitales</taxon>
        <taxon>Vitaceae</taxon>
        <taxon>Viteae</taxon>
        <taxon>Vitis</taxon>
    </lineage>
</organism>
<dbReference type="Proteomes" id="UP000288805">
    <property type="component" value="Unassembled WGS sequence"/>
</dbReference>
<comment type="caution">
    <text evidence="1">The sequence shown here is derived from an EMBL/GenBank/DDBJ whole genome shotgun (WGS) entry which is preliminary data.</text>
</comment>